<sequence length="329" mass="38378">MKLLSISIAAYNVEAYIEDTLKSIVEADCIDDIEILIVDDGSKDRTAEISKKYASLYPESIISISKENGGWGSTVNSSIVEASGKYYKLLDGDDRVITNNLREFIEKLRFCSDDMILTPYVKFYEGTDKSEEVELLKTKIDRSICIEDFEDYEDICMHGITIRTELLKKNWLGLREHCLYLDNVFVANCLLCANSIRYFDLAIYDYRIGRAGQSIDVNSYIKHFDDIEDASFDVLSLYENFEGKQKVKKMIAYRAKAILTTLHVIIYAMECNSSNKKRLIHIDDMVRMKYPEVYKLMQNRIVKTGRLFHYSLYPFICKMIHYKFKRDYR</sequence>
<dbReference type="OrthoDB" id="9810303at2"/>
<proteinExistence type="predicted"/>
<dbReference type="CDD" id="cd00761">
    <property type="entry name" value="Glyco_tranf_GTA_type"/>
    <property type="match status" value="1"/>
</dbReference>
<dbReference type="Gene3D" id="3.90.550.10">
    <property type="entry name" value="Spore Coat Polysaccharide Biosynthesis Protein SpsA, Chain A"/>
    <property type="match status" value="1"/>
</dbReference>
<dbReference type="STRING" id="633697.EubceDRAFT1_0108"/>
<name>I5AQA0_EUBC6</name>
<evidence type="ECO:0000313" key="3">
    <source>
        <dbReference type="Proteomes" id="UP000005753"/>
    </source>
</evidence>
<dbReference type="eggNOG" id="COG0463">
    <property type="taxonomic scope" value="Bacteria"/>
</dbReference>
<keyword evidence="3" id="KW-1185">Reference proteome</keyword>
<dbReference type="InterPro" id="IPR029044">
    <property type="entry name" value="Nucleotide-diphossugar_trans"/>
</dbReference>
<protein>
    <submittedName>
        <fullName evidence="2">Glycosyl transferase</fullName>
    </submittedName>
</protein>
<dbReference type="HOGENOM" id="CLU_025996_1_0_9"/>
<dbReference type="GO" id="GO:0016740">
    <property type="term" value="F:transferase activity"/>
    <property type="evidence" value="ECO:0007669"/>
    <property type="project" value="UniProtKB-KW"/>
</dbReference>
<evidence type="ECO:0000313" key="2">
    <source>
        <dbReference type="EMBL" id="EIM55973.1"/>
    </source>
</evidence>
<dbReference type="EMBL" id="CM001487">
    <property type="protein sequence ID" value="EIM55973.1"/>
    <property type="molecule type" value="Genomic_DNA"/>
</dbReference>
<dbReference type="Pfam" id="PF00535">
    <property type="entry name" value="Glycos_transf_2"/>
    <property type="match status" value="1"/>
</dbReference>
<dbReference type="Proteomes" id="UP000005753">
    <property type="component" value="Chromosome"/>
</dbReference>
<gene>
    <name evidence="2" type="ORF">EubceDRAFT1_0108</name>
</gene>
<feature type="domain" description="Glycosyltransferase 2-like" evidence="1">
    <location>
        <begin position="5"/>
        <end position="134"/>
    </location>
</feature>
<evidence type="ECO:0000259" key="1">
    <source>
        <dbReference type="Pfam" id="PF00535"/>
    </source>
</evidence>
<dbReference type="AlphaFoldDB" id="I5AQA0"/>
<dbReference type="SUPFAM" id="SSF53448">
    <property type="entry name" value="Nucleotide-diphospho-sugar transferases"/>
    <property type="match status" value="1"/>
</dbReference>
<reference evidence="2 3" key="2">
    <citation type="submission" date="2012-02" db="EMBL/GenBank/DDBJ databases">
        <title>Improved High-Quality Draft sequence of Eubacterium cellulosolvens 6.</title>
        <authorList>
            <consortium name="US DOE Joint Genome Institute"/>
            <person name="Lucas S."/>
            <person name="Han J."/>
            <person name="Lapidus A."/>
            <person name="Cheng J.-F."/>
            <person name="Goodwin L."/>
            <person name="Pitluck S."/>
            <person name="Peters L."/>
            <person name="Mikhailova N."/>
            <person name="Gu W."/>
            <person name="Detter J.C."/>
            <person name="Han C."/>
            <person name="Tapia R."/>
            <person name="Land M."/>
            <person name="Hauser L."/>
            <person name="Kyrpides N."/>
            <person name="Ivanova N."/>
            <person name="Pagani I."/>
            <person name="Johnson E."/>
            <person name="Mukhopadhyay B."/>
            <person name="Anderson I."/>
            <person name="Woyke T."/>
        </authorList>
    </citation>
    <scope>NUCLEOTIDE SEQUENCE [LARGE SCALE GENOMIC DNA]</scope>
    <source>
        <strain evidence="2 3">6</strain>
    </source>
</reference>
<organism evidence="2 3">
    <name type="scientific">Eubacterium cellulosolvens (strain ATCC 43171 / JCM 9499 / 6)</name>
    <name type="common">Cillobacterium cellulosolvens</name>
    <dbReference type="NCBI Taxonomy" id="633697"/>
    <lineage>
        <taxon>Bacteria</taxon>
        <taxon>Bacillati</taxon>
        <taxon>Bacillota</taxon>
        <taxon>Clostridia</taxon>
        <taxon>Eubacteriales</taxon>
        <taxon>Eubacteriaceae</taxon>
        <taxon>Eubacterium</taxon>
    </lineage>
</organism>
<dbReference type="InterPro" id="IPR001173">
    <property type="entry name" value="Glyco_trans_2-like"/>
</dbReference>
<accession>I5AQA0</accession>
<dbReference type="PANTHER" id="PTHR22916">
    <property type="entry name" value="GLYCOSYLTRANSFERASE"/>
    <property type="match status" value="1"/>
</dbReference>
<keyword evidence="2" id="KW-0808">Transferase</keyword>
<reference evidence="2 3" key="1">
    <citation type="submission" date="2010-08" db="EMBL/GenBank/DDBJ databases">
        <authorList>
            <consortium name="US DOE Joint Genome Institute (JGI-PGF)"/>
            <person name="Lucas S."/>
            <person name="Copeland A."/>
            <person name="Lapidus A."/>
            <person name="Cheng J.-F."/>
            <person name="Bruce D."/>
            <person name="Goodwin L."/>
            <person name="Pitluck S."/>
            <person name="Land M.L."/>
            <person name="Hauser L."/>
            <person name="Chang Y.-J."/>
            <person name="Anderson I.J."/>
            <person name="Johnson E."/>
            <person name="Mulhopadhyay B."/>
            <person name="Kyrpides N."/>
            <person name="Woyke T.J."/>
        </authorList>
    </citation>
    <scope>NUCLEOTIDE SEQUENCE [LARGE SCALE GENOMIC DNA]</scope>
    <source>
        <strain evidence="2 3">6</strain>
    </source>
</reference>